<protein>
    <recommendedName>
        <fullName evidence="2">NADP-dependent oxidoreductase domain-containing protein</fullName>
    </recommendedName>
</protein>
<dbReference type="PANTHER" id="PTHR43625:SF78">
    <property type="entry name" value="PYRIDOXAL REDUCTASE-RELATED"/>
    <property type="match status" value="1"/>
</dbReference>
<reference evidence="3 4" key="1">
    <citation type="journal article" date="2012" name="New Phytol.">
        <title>Insight into trade-off between wood decay and parasitism from the genome of a fungal forest pathogen.</title>
        <authorList>
            <person name="Olson A."/>
            <person name="Aerts A."/>
            <person name="Asiegbu F."/>
            <person name="Belbahri L."/>
            <person name="Bouzid O."/>
            <person name="Broberg A."/>
            <person name="Canback B."/>
            <person name="Coutinho P.M."/>
            <person name="Cullen D."/>
            <person name="Dalman K."/>
            <person name="Deflorio G."/>
            <person name="van Diepen L.T."/>
            <person name="Dunand C."/>
            <person name="Duplessis S."/>
            <person name="Durling M."/>
            <person name="Gonthier P."/>
            <person name="Grimwood J."/>
            <person name="Fossdal C.G."/>
            <person name="Hansson D."/>
            <person name="Henrissat B."/>
            <person name="Hietala A."/>
            <person name="Himmelstrand K."/>
            <person name="Hoffmeister D."/>
            <person name="Hogberg N."/>
            <person name="James T.Y."/>
            <person name="Karlsson M."/>
            <person name="Kohler A."/>
            <person name="Kues U."/>
            <person name="Lee Y.H."/>
            <person name="Lin Y.C."/>
            <person name="Lind M."/>
            <person name="Lindquist E."/>
            <person name="Lombard V."/>
            <person name="Lucas S."/>
            <person name="Lunden K."/>
            <person name="Morin E."/>
            <person name="Murat C."/>
            <person name="Park J."/>
            <person name="Raffaello T."/>
            <person name="Rouze P."/>
            <person name="Salamov A."/>
            <person name="Schmutz J."/>
            <person name="Solheim H."/>
            <person name="Stahlberg J."/>
            <person name="Velez H."/>
            <person name="de Vries R.P."/>
            <person name="Wiebenga A."/>
            <person name="Woodward S."/>
            <person name="Yakovlev I."/>
            <person name="Garbelotto M."/>
            <person name="Martin F."/>
            <person name="Grigoriev I.V."/>
            <person name="Stenlid J."/>
        </authorList>
    </citation>
    <scope>NUCLEOTIDE SEQUENCE [LARGE SCALE GENOMIC DNA]</scope>
    <source>
        <strain evidence="3 4">TC 32-1</strain>
    </source>
</reference>
<dbReference type="HOGENOM" id="CLU_023205_2_1_1"/>
<sequence>MIQKTVKLGGRVVVAKTGHGLMMMTWKPTPVPDEDAFEAIKAGLDSLPSGVKMLINSGEFYGVKPVTANLELVSRFFEKYPTYADKAFLSVKGGTKANSLVPDSSPVNLKRSVDTILEKLRGKKKLDLFETARIDHNYPVEETVKVLSGFVSEGKFDYIGLSECHANTIKRASSIAPIAAVEIEVSPWSYTQETKDVIATCKELDIAVVGYSPLGRGFLTGQVKRVDDFEDGFILSYADGPAQNLKHNFAIVDALKAIADKKGVTAAQLSIAWVGSLGTHVLPLPGSSNKKRTLENLAGGDIELSPEELTEIDNVFETHTVKGSRYIDGIPNEKLHLWG</sequence>
<dbReference type="InterPro" id="IPR023210">
    <property type="entry name" value="NADP_OxRdtase_dom"/>
</dbReference>
<dbReference type="InterPro" id="IPR036812">
    <property type="entry name" value="NAD(P)_OxRdtase_dom_sf"/>
</dbReference>
<dbReference type="FunCoup" id="W4JNK3">
    <property type="interactions" value="275"/>
</dbReference>
<dbReference type="GeneID" id="20671689"/>
<proteinExistence type="predicted"/>
<dbReference type="PANTHER" id="PTHR43625">
    <property type="entry name" value="AFLATOXIN B1 ALDEHYDE REDUCTASE"/>
    <property type="match status" value="1"/>
</dbReference>
<dbReference type="AlphaFoldDB" id="W4JNK3"/>
<dbReference type="Gene3D" id="3.20.20.100">
    <property type="entry name" value="NADP-dependent oxidoreductase domain"/>
    <property type="match status" value="1"/>
</dbReference>
<dbReference type="InterPro" id="IPR050791">
    <property type="entry name" value="Aldo-Keto_reductase"/>
</dbReference>
<dbReference type="KEGG" id="hir:HETIRDRAFT_331885"/>
<dbReference type="EMBL" id="KI925467">
    <property type="protein sequence ID" value="ETW74645.1"/>
    <property type="molecule type" value="Genomic_DNA"/>
</dbReference>
<dbReference type="RefSeq" id="XP_009553140.1">
    <property type="nucleotide sequence ID" value="XM_009554845.1"/>
</dbReference>
<evidence type="ECO:0000256" key="1">
    <source>
        <dbReference type="ARBA" id="ARBA00023002"/>
    </source>
</evidence>
<feature type="domain" description="NADP-dependent oxidoreductase" evidence="2">
    <location>
        <begin position="18"/>
        <end position="315"/>
    </location>
</feature>
<evidence type="ECO:0000259" key="2">
    <source>
        <dbReference type="Pfam" id="PF00248"/>
    </source>
</evidence>
<dbReference type="Proteomes" id="UP000030671">
    <property type="component" value="Unassembled WGS sequence"/>
</dbReference>
<dbReference type="InParanoid" id="W4JNK3"/>
<dbReference type="OrthoDB" id="37537at2759"/>
<organism evidence="3 4">
    <name type="scientific">Heterobasidion irregulare (strain TC 32-1)</name>
    <dbReference type="NCBI Taxonomy" id="747525"/>
    <lineage>
        <taxon>Eukaryota</taxon>
        <taxon>Fungi</taxon>
        <taxon>Dikarya</taxon>
        <taxon>Basidiomycota</taxon>
        <taxon>Agaricomycotina</taxon>
        <taxon>Agaricomycetes</taxon>
        <taxon>Russulales</taxon>
        <taxon>Bondarzewiaceae</taxon>
        <taxon>Heterobasidion</taxon>
        <taxon>Heterobasidion annosum species complex</taxon>
    </lineage>
</organism>
<keyword evidence="1" id="KW-0560">Oxidoreductase</keyword>
<dbReference type="CDD" id="cd19077">
    <property type="entry name" value="AKR_AKR8A1-2"/>
    <property type="match status" value="1"/>
</dbReference>
<accession>W4JNK3</accession>
<name>W4JNK3_HETIT</name>
<dbReference type="eggNOG" id="KOG1575">
    <property type="taxonomic scope" value="Eukaryota"/>
</dbReference>
<dbReference type="SUPFAM" id="SSF51430">
    <property type="entry name" value="NAD(P)-linked oxidoreductase"/>
    <property type="match status" value="1"/>
</dbReference>
<dbReference type="STRING" id="747525.W4JNK3"/>
<gene>
    <name evidence="3" type="ORF">HETIRDRAFT_331885</name>
</gene>
<dbReference type="GO" id="GO:0016491">
    <property type="term" value="F:oxidoreductase activity"/>
    <property type="evidence" value="ECO:0007669"/>
    <property type="project" value="UniProtKB-KW"/>
</dbReference>
<keyword evidence="4" id="KW-1185">Reference proteome</keyword>
<evidence type="ECO:0000313" key="3">
    <source>
        <dbReference type="EMBL" id="ETW74645.1"/>
    </source>
</evidence>
<evidence type="ECO:0000313" key="4">
    <source>
        <dbReference type="Proteomes" id="UP000030671"/>
    </source>
</evidence>
<dbReference type="Pfam" id="PF00248">
    <property type="entry name" value="Aldo_ket_red"/>
    <property type="match status" value="1"/>
</dbReference>
<dbReference type="GO" id="GO:0005737">
    <property type="term" value="C:cytoplasm"/>
    <property type="evidence" value="ECO:0007669"/>
    <property type="project" value="TreeGrafter"/>
</dbReference>